<keyword evidence="8" id="KW-0067">ATP-binding</keyword>
<dbReference type="GO" id="GO:0004326">
    <property type="term" value="F:tetrahydrofolylpolyglutamate synthase activity"/>
    <property type="evidence" value="ECO:0007669"/>
    <property type="project" value="UniProtKB-EC"/>
</dbReference>
<evidence type="ECO:0000256" key="11">
    <source>
        <dbReference type="ARBA" id="ARBA00030876"/>
    </source>
</evidence>
<dbReference type="SUPFAM" id="SSF53623">
    <property type="entry name" value="MurD-like peptide ligases, catalytic domain"/>
    <property type="match status" value="1"/>
</dbReference>
<keyword evidence="7" id="KW-0547">Nucleotide-binding</keyword>
<dbReference type="UniPathway" id="UPA00850"/>
<dbReference type="NCBIfam" id="TIGR01499">
    <property type="entry name" value="folC"/>
    <property type="match status" value="1"/>
</dbReference>
<evidence type="ECO:0000256" key="4">
    <source>
        <dbReference type="ARBA" id="ARBA00022563"/>
    </source>
</evidence>
<dbReference type="SUPFAM" id="SSF53244">
    <property type="entry name" value="MurD-like peptide ligases, peptide-binding domain"/>
    <property type="match status" value="1"/>
</dbReference>
<dbReference type="PANTHER" id="PTHR11136">
    <property type="entry name" value="FOLYLPOLYGLUTAMATE SYNTHASE-RELATED"/>
    <property type="match status" value="1"/>
</dbReference>
<dbReference type="RefSeq" id="XP_033593272.1">
    <property type="nucleotide sequence ID" value="XM_033736628.1"/>
</dbReference>
<reference evidence="14" key="1">
    <citation type="journal article" date="2020" name="Stud. Mycol.">
        <title>101 Dothideomycetes genomes: a test case for predicting lifestyles and emergence of pathogens.</title>
        <authorList>
            <person name="Haridas S."/>
            <person name="Albert R."/>
            <person name="Binder M."/>
            <person name="Bloem J."/>
            <person name="Labutti K."/>
            <person name="Salamov A."/>
            <person name="Andreopoulos B."/>
            <person name="Baker S."/>
            <person name="Barry K."/>
            <person name="Bills G."/>
            <person name="Bluhm B."/>
            <person name="Cannon C."/>
            <person name="Castanera R."/>
            <person name="Culley D."/>
            <person name="Daum C."/>
            <person name="Ezra D."/>
            <person name="Gonzalez J."/>
            <person name="Henrissat B."/>
            <person name="Kuo A."/>
            <person name="Liang C."/>
            <person name="Lipzen A."/>
            <person name="Lutzoni F."/>
            <person name="Magnuson J."/>
            <person name="Mondo S."/>
            <person name="Nolan M."/>
            <person name="Ohm R."/>
            <person name="Pangilinan J."/>
            <person name="Park H.-J."/>
            <person name="Ramirez L."/>
            <person name="Alfaro M."/>
            <person name="Sun H."/>
            <person name="Tritt A."/>
            <person name="Yoshinaga Y."/>
            <person name="Zwiers L.-H."/>
            <person name="Turgeon B."/>
            <person name="Goodwin S."/>
            <person name="Spatafora J."/>
            <person name="Crous P."/>
            <person name="Grigoriev I."/>
        </authorList>
    </citation>
    <scope>NUCLEOTIDE SEQUENCE</scope>
    <source>
        <strain evidence="14">CBS 113389</strain>
    </source>
</reference>
<sequence length="488" mass="53523">MSFARPGPRTYEDAVRVIESRQRRKRPKGTSAGTSAQSTGNSGTPDLRGLPGITGMREWLDMLGHSPDAINSLNVIHLAGTKGKGSTCAFTESFLRAHGKRTGFPQKTGMYTSPHLLRPEERIRINASPLATTKFAQYLFEIYDKLPQLAAEYDPGKSVVDRGPRTLQLYALLALHTFIRERVDVAIIETHSGGEYDATNVVSRPVVTAITSLGMDHVQTLGPSIENIAWHKGGIYKAGAAALSTKQDPEPARVLVERAGRVSEDVTFVEEDPALPRGTLQLKPLVQMKNASLAVAAANAFLSRTRGHQSQSLDENDVRLGVEQWHWPGRFEILPRDQCTYFVDAAHNDMSVGIAADWFVESSREMLASAVRVLVFSHINELRDAVGVLSSLAEALRRVDTHMEHVVFTTYAEAESDDASAAASDLAVFRDTWEQQFPNSRIWLEPTVEGAIRRVEVVAKQHIAADIHVLITGSQHLVGPALRLLSAG</sequence>
<evidence type="ECO:0000256" key="1">
    <source>
        <dbReference type="ARBA" id="ARBA00005150"/>
    </source>
</evidence>
<dbReference type="GO" id="GO:0005739">
    <property type="term" value="C:mitochondrion"/>
    <property type="evidence" value="ECO:0007669"/>
    <property type="project" value="TreeGrafter"/>
</dbReference>
<dbReference type="GO" id="GO:0005829">
    <property type="term" value="C:cytosol"/>
    <property type="evidence" value="ECO:0007669"/>
    <property type="project" value="TreeGrafter"/>
</dbReference>
<dbReference type="AlphaFoldDB" id="A0A6A6Q4Y3"/>
<evidence type="ECO:0000256" key="3">
    <source>
        <dbReference type="ARBA" id="ARBA00013025"/>
    </source>
</evidence>
<organism evidence="14 15">
    <name type="scientific">Neohortaea acidophila</name>
    <dbReference type="NCBI Taxonomy" id="245834"/>
    <lineage>
        <taxon>Eukaryota</taxon>
        <taxon>Fungi</taxon>
        <taxon>Dikarya</taxon>
        <taxon>Ascomycota</taxon>
        <taxon>Pezizomycotina</taxon>
        <taxon>Dothideomycetes</taxon>
        <taxon>Dothideomycetidae</taxon>
        <taxon>Mycosphaerellales</taxon>
        <taxon>Teratosphaeriaceae</taxon>
        <taxon>Neohortaea</taxon>
    </lineage>
</organism>
<comment type="pathway">
    <text evidence="1">Cofactor biosynthesis; tetrahydrofolylpolyglutamate biosynthesis.</text>
</comment>
<evidence type="ECO:0000256" key="5">
    <source>
        <dbReference type="ARBA" id="ARBA00022598"/>
    </source>
</evidence>
<evidence type="ECO:0000256" key="2">
    <source>
        <dbReference type="ARBA" id="ARBA00008276"/>
    </source>
</evidence>
<gene>
    <name evidence="14" type="ORF">BDY17DRAFT_321475</name>
</gene>
<dbReference type="EMBL" id="MU001632">
    <property type="protein sequence ID" value="KAF2486703.1"/>
    <property type="molecule type" value="Genomic_DNA"/>
</dbReference>
<dbReference type="Gene3D" id="3.40.1190.10">
    <property type="entry name" value="Mur-like, catalytic domain"/>
    <property type="match status" value="1"/>
</dbReference>
<keyword evidence="6" id="KW-0479">Metal-binding</keyword>
<protein>
    <recommendedName>
        <fullName evidence="3">tetrahydrofolate synthase</fullName>
        <ecNumber evidence="3">6.3.2.17</ecNumber>
    </recommendedName>
    <alternativeName>
        <fullName evidence="11">Folylpoly-gamma-glutamate synthetase</fullName>
    </alternativeName>
    <alternativeName>
        <fullName evidence="10">Tetrahydrofolylpolyglutamate synthase</fullName>
    </alternativeName>
</protein>
<dbReference type="InterPro" id="IPR036615">
    <property type="entry name" value="Mur_ligase_C_dom_sf"/>
</dbReference>
<comment type="catalytic activity">
    <reaction evidence="12">
        <text>(6S)-5,6,7,8-tetrahydrofolyl-(gamma-L-Glu)(n) + L-glutamate + ATP = (6S)-5,6,7,8-tetrahydrofolyl-(gamma-L-Glu)(n+1) + ADP + phosphate + H(+)</text>
        <dbReference type="Rhea" id="RHEA:10580"/>
        <dbReference type="Rhea" id="RHEA-COMP:14738"/>
        <dbReference type="Rhea" id="RHEA-COMP:14740"/>
        <dbReference type="ChEBI" id="CHEBI:15378"/>
        <dbReference type="ChEBI" id="CHEBI:29985"/>
        <dbReference type="ChEBI" id="CHEBI:30616"/>
        <dbReference type="ChEBI" id="CHEBI:43474"/>
        <dbReference type="ChEBI" id="CHEBI:141005"/>
        <dbReference type="ChEBI" id="CHEBI:456216"/>
        <dbReference type="EC" id="6.3.2.17"/>
    </reaction>
</comment>
<evidence type="ECO:0000256" key="9">
    <source>
        <dbReference type="ARBA" id="ARBA00022842"/>
    </source>
</evidence>
<dbReference type="EC" id="6.3.2.17" evidence="3"/>
<keyword evidence="15" id="KW-1185">Reference proteome</keyword>
<accession>A0A6A6Q4Y3</accession>
<name>A0A6A6Q4Y3_9PEZI</name>
<feature type="compositionally biased region" description="Polar residues" evidence="13">
    <location>
        <begin position="31"/>
        <end position="44"/>
    </location>
</feature>
<dbReference type="InterPro" id="IPR001645">
    <property type="entry name" value="Folylpolyglutamate_synth"/>
</dbReference>
<dbReference type="GO" id="GO:0005524">
    <property type="term" value="F:ATP binding"/>
    <property type="evidence" value="ECO:0007669"/>
    <property type="project" value="UniProtKB-KW"/>
</dbReference>
<dbReference type="OrthoDB" id="5212574at2759"/>
<keyword evidence="9" id="KW-0460">Magnesium</keyword>
<dbReference type="GeneID" id="54477630"/>
<dbReference type="Gene3D" id="3.90.190.20">
    <property type="entry name" value="Mur ligase, C-terminal domain"/>
    <property type="match status" value="1"/>
</dbReference>
<feature type="region of interest" description="Disordered" evidence="13">
    <location>
        <begin position="18"/>
        <end position="51"/>
    </location>
</feature>
<evidence type="ECO:0000313" key="14">
    <source>
        <dbReference type="EMBL" id="KAF2486703.1"/>
    </source>
</evidence>
<dbReference type="GO" id="GO:0006730">
    <property type="term" value="P:one-carbon metabolic process"/>
    <property type="evidence" value="ECO:0007669"/>
    <property type="project" value="UniProtKB-KW"/>
</dbReference>
<evidence type="ECO:0000256" key="8">
    <source>
        <dbReference type="ARBA" id="ARBA00022840"/>
    </source>
</evidence>
<comment type="similarity">
    <text evidence="2">Belongs to the folylpolyglutamate synthase family.</text>
</comment>
<keyword evidence="5 14" id="KW-0436">Ligase</keyword>
<dbReference type="GO" id="GO:0046872">
    <property type="term" value="F:metal ion binding"/>
    <property type="evidence" value="ECO:0007669"/>
    <property type="project" value="UniProtKB-KW"/>
</dbReference>
<dbReference type="PANTHER" id="PTHR11136:SF5">
    <property type="entry name" value="FOLYLPOLYGLUTAMATE SYNTHASE, MITOCHONDRIAL"/>
    <property type="match status" value="1"/>
</dbReference>
<keyword evidence="4" id="KW-0554">One-carbon metabolism</keyword>
<evidence type="ECO:0000256" key="10">
    <source>
        <dbReference type="ARBA" id="ARBA00030592"/>
    </source>
</evidence>
<evidence type="ECO:0000256" key="12">
    <source>
        <dbReference type="ARBA" id="ARBA00047493"/>
    </source>
</evidence>
<evidence type="ECO:0000256" key="7">
    <source>
        <dbReference type="ARBA" id="ARBA00022741"/>
    </source>
</evidence>
<proteinExistence type="inferred from homology"/>
<evidence type="ECO:0000256" key="6">
    <source>
        <dbReference type="ARBA" id="ARBA00022723"/>
    </source>
</evidence>
<evidence type="ECO:0000313" key="15">
    <source>
        <dbReference type="Proteomes" id="UP000799767"/>
    </source>
</evidence>
<dbReference type="InterPro" id="IPR036565">
    <property type="entry name" value="Mur-like_cat_sf"/>
</dbReference>
<dbReference type="Proteomes" id="UP000799767">
    <property type="component" value="Unassembled WGS sequence"/>
</dbReference>
<evidence type="ECO:0000256" key="13">
    <source>
        <dbReference type="SAM" id="MobiDB-lite"/>
    </source>
</evidence>